<dbReference type="PANTHER" id="PTHR33835">
    <property type="entry name" value="YALI0C07656P"/>
    <property type="match status" value="1"/>
</dbReference>
<accession>A0ABM7RKA9</accession>
<keyword evidence="2" id="KW-1185">Reference proteome</keyword>
<dbReference type="InterPro" id="IPR036866">
    <property type="entry name" value="RibonucZ/Hydroxyglut_hydro"/>
</dbReference>
<dbReference type="InterPro" id="IPR025638">
    <property type="entry name" value="DUF4336"/>
</dbReference>
<dbReference type="PANTHER" id="PTHR33835:SF1">
    <property type="entry name" value="METALLO-BETA-LACTAMASE DOMAIN-CONTAINING PROTEIN"/>
    <property type="match status" value="1"/>
</dbReference>
<protein>
    <submittedName>
        <fullName evidence="1">Nuclear protein Qri2/Nse4</fullName>
    </submittedName>
</protein>
<dbReference type="SUPFAM" id="SSF56281">
    <property type="entry name" value="Metallo-hydrolase/oxidoreductase"/>
    <property type="match status" value="1"/>
</dbReference>
<sequence length="240" mass="27187">MKKLSENLWLFSFPLKILGVDIRRNVTIIRLASGKLLIHSTAAFTDSDRQQIEELGEPGWLIEGMIDHDTFSAKGHQSFPDLPFYAPLGFAERVDFKVENLLDPPAEWSDEIRVLPLEGAPKMREQVFFHQPSGTLIVCDLLFHFPEIHSLWAKLLLTPTLGRNPAPAFSRRLKASVKDRAAFEESLREIINLPIQRIIPGHGEVLEHEAKARAMSAFRKQGLLKERDSVSALRESVGFE</sequence>
<evidence type="ECO:0000313" key="1">
    <source>
        <dbReference type="EMBL" id="BCX48081.1"/>
    </source>
</evidence>
<reference evidence="1 2" key="1">
    <citation type="submission" date="2021-06" db="EMBL/GenBank/DDBJ databases">
        <title>Complete genome of Haloferula helveola possessing various polysaccharide degrading enzymes.</title>
        <authorList>
            <person name="Takami H."/>
            <person name="Huang C."/>
            <person name="Hamasaki K."/>
        </authorList>
    </citation>
    <scope>NUCLEOTIDE SEQUENCE [LARGE SCALE GENOMIC DNA]</scope>
    <source>
        <strain evidence="1 2">CN-1</strain>
    </source>
</reference>
<evidence type="ECO:0000313" key="2">
    <source>
        <dbReference type="Proteomes" id="UP001374893"/>
    </source>
</evidence>
<dbReference type="Gene3D" id="3.60.15.10">
    <property type="entry name" value="Ribonuclease Z/Hydroxyacylglutathione hydrolase-like"/>
    <property type="match status" value="1"/>
</dbReference>
<name>A0ABM7RKA9_9BACT</name>
<organism evidence="1 2">
    <name type="scientific">Haloferula helveola</name>
    <dbReference type="NCBI Taxonomy" id="490095"/>
    <lineage>
        <taxon>Bacteria</taxon>
        <taxon>Pseudomonadati</taxon>
        <taxon>Verrucomicrobiota</taxon>
        <taxon>Verrucomicrobiia</taxon>
        <taxon>Verrucomicrobiales</taxon>
        <taxon>Verrucomicrobiaceae</taxon>
        <taxon>Haloferula</taxon>
    </lineage>
</organism>
<dbReference type="Proteomes" id="UP001374893">
    <property type="component" value="Chromosome"/>
</dbReference>
<dbReference type="EMBL" id="AP024702">
    <property type="protein sequence ID" value="BCX48081.1"/>
    <property type="molecule type" value="Genomic_DNA"/>
</dbReference>
<gene>
    <name evidence="1" type="ORF">HAHE_19890</name>
</gene>
<proteinExistence type="predicted"/>
<dbReference type="RefSeq" id="WP_338690662.1">
    <property type="nucleotide sequence ID" value="NZ_AP024702.1"/>
</dbReference>